<name>A0A8S5VB20_9CAUD</name>
<proteinExistence type="predicted"/>
<reference evidence="2" key="1">
    <citation type="journal article" date="2021" name="Proc. Natl. Acad. Sci. U.S.A.">
        <title>A Catalog of Tens of Thousands of Viruses from Human Metagenomes Reveals Hidden Associations with Chronic Diseases.</title>
        <authorList>
            <person name="Tisza M.J."/>
            <person name="Buck C.B."/>
        </authorList>
    </citation>
    <scope>NUCLEOTIDE SEQUENCE</scope>
    <source>
        <strain evidence="2">Ctfhy6</strain>
    </source>
</reference>
<organism evidence="2">
    <name type="scientific">Siphoviridae sp. ctfhy6</name>
    <dbReference type="NCBI Taxonomy" id="2825597"/>
    <lineage>
        <taxon>Viruses</taxon>
        <taxon>Duplodnaviria</taxon>
        <taxon>Heunggongvirae</taxon>
        <taxon>Uroviricota</taxon>
        <taxon>Caudoviricetes</taxon>
    </lineage>
</organism>
<keyword evidence="1" id="KW-0472">Membrane</keyword>
<sequence>MTALAVCAASDAVLISVSVTPYNLVSGLMYLLAIPFTPRSQFDTAETLTRSFFATSSCRKPAFSRIAFNSKRSPLLIKFRTLY</sequence>
<accession>A0A8S5VB20</accession>
<dbReference type="EMBL" id="BK016235">
    <property type="protein sequence ID" value="DAG03799.1"/>
    <property type="molecule type" value="Genomic_DNA"/>
</dbReference>
<keyword evidence="1" id="KW-0812">Transmembrane</keyword>
<evidence type="ECO:0000313" key="2">
    <source>
        <dbReference type="EMBL" id="DAG03799.1"/>
    </source>
</evidence>
<protein>
    <submittedName>
        <fullName evidence="2">Uncharacterized protein</fullName>
    </submittedName>
</protein>
<feature type="transmembrane region" description="Helical" evidence="1">
    <location>
        <begin position="12"/>
        <end position="33"/>
    </location>
</feature>
<keyword evidence="1" id="KW-1133">Transmembrane helix</keyword>
<evidence type="ECO:0000256" key="1">
    <source>
        <dbReference type="SAM" id="Phobius"/>
    </source>
</evidence>